<dbReference type="Pfam" id="PF00440">
    <property type="entry name" value="TetR_N"/>
    <property type="match status" value="1"/>
</dbReference>
<dbReference type="InterPro" id="IPR023772">
    <property type="entry name" value="DNA-bd_HTH_TetR-type_CS"/>
</dbReference>
<keyword evidence="5" id="KW-1185">Reference proteome</keyword>
<evidence type="ECO:0000259" key="3">
    <source>
        <dbReference type="PROSITE" id="PS50977"/>
    </source>
</evidence>
<accession>A0ABM7P5V1</accession>
<evidence type="ECO:0000313" key="5">
    <source>
        <dbReference type="Proteomes" id="UP001053296"/>
    </source>
</evidence>
<dbReference type="RefSeq" id="WP_229595838.1">
    <property type="nucleotide sequence ID" value="NZ_AP024485.1"/>
</dbReference>
<dbReference type="PRINTS" id="PR00455">
    <property type="entry name" value="HTHTETR"/>
</dbReference>
<evidence type="ECO:0000256" key="1">
    <source>
        <dbReference type="ARBA" id="ARBA00023125"/>
    </source>
</evidence>
<dbReference type="InterPro" id="IPR001647">
    <property type="entry name" value="HTH_TetR"/>
</dbReference>
<evidence type="ECO:0000313" key="4">
    <source>
        <dbReference type="EMBL" id="BCS88302.1"/>
    </source>
</evidence>
<dbReference type="Pfam" id="PF22604">
    <property type="entry name" value="TetR_HI_0893_C"/>
    <property type="match status" value="1"/>
</dbReference>
<dbReference type="InterPro" id="IPR009057">
    <property type="entry name" value="Homeodomain-like_sf"/>
</dbReference>
<gene>
    <name evidence="4" type="ORF">PSDVSF_15440</name>
</gene>
<proteinExistence type="predicted"/>
<organism evidence="4 5">
    <name type="scientific">Pseudodesulfovibrio sediminis</name>
    <dbReference type="NCBI Taxonomy" id="2810563"/>
    <lineage>
        <taxon>Bacteria</taxon>
        <taxon>Pseudomonadati</taxon>
        <taxon>Thermodesulfobacteriota</taxon>
        <taxon>Desulfovibrionia</taxon>
        <taxon>Desulfovibrionales</taxon>
        <taxon>Desulfovibrionaceae</taxon>
    </lineage>
</organism>
<dbReference type="PROSITE" id="PS01081">
    <property type="entry name" value="HTH_TETR_1"/>
    <property type="match status" value="1"/>
</dbReference>
<dbReference type="PANTHER" id="PTHR30055:SF207">
    <property type="entry name" value="HTH-TYPE TRANSCRIPTIONAL REPRESSOR FATR"/>
    <property type="match status" value="1"/>
</dbReference>
<feature type="DNA-binding region" description="H-T-H motif" evidence="2">
    <location>
        <begin position="28"/>
        <end position="47"/>
    </location>
</feature>
<reference evidence="4" key="1">
    <citation type="journal article" date="2022" name="Arch. Microbiol.">
        <title>Pseudodesulfovibrio sediminis sp. nov., a mesophilic and neutrophilic sulfate-reducing bacterium isolated from sediment of a brackish lake.</title>
        <authorList>
            <person name="Takahashi A."/>
            <person name="Kojima H."/>
            <person name="Watanabe M."/>
            <person name="Fukui M."/>
        </authorList>
    </citation>
    <scope>NUCLEOTIDE SEQUENCE</scope>
    <source>
        <strain evidence="4">SF6</strain>
    </source>
</reference>
<evidence type="ECO:0000256" key="2">
    <source>
        <dbReference type="PROSITE-ProRule" id="PRU00335"/>
    </source>
</evidence>
<dbReference type="Proteomes" id="UP001053296">
    <property type="component" value="Chromosome"/>
</dbReference>
<dbReference type="PANTHER" id="PTHR30055">
    <property type="entry name" value="HTH-TYPE TRANSCRIPTIONAL REGULATOR RUTR"/>
    <property type="match status" value="1"/>
</dbReference>
<dbReference type="InterPro" id="IPR050109">
    <property type="entry name" value="HTH-type_TetR-like_transc_reg"/>
</dbReference>
<name>A0ABM7P5V1_9BACT</name>
<dbReference type="Gene3D" id="1.10.357.10">
    <property type="entry name" value="Tetracycline Repressor, domain 2"/>
    <property type="match status" value="1"/>
</dbReference>
<feature type="domain" description="HTH tetR-type" evidence="3">
    <location>
        <begin position="5"/>
        <end position="65"/>
    </location>
</feature>
<dbReference type="PROSITE" id="PS50977">
    <property type="entry name" value="HTH_TETR_2"/>
    <property type="match status" value="1"/>
</dbReference>
<sequence length="189" mass="21380">MTKVDDKKTAILLATLSLVSDNGFHGTSISKVAARAGVSAGIIYHYFKNKDELITELYLELKQRVVAAQLENHDPDSPLRTQIRQLWGKMILFFLNNPEVTGFMTQFMYSPYFTPEVQARGASYYRPVSTLYDRAKEERIIKDLPPAVLGAFAVDVPSALVQRQKTGQLELTDEVVERVVESLWEAIRL</sequence>
<dbReference type="SUPFAM" id="SSF46689">
    <property type="entry name" value="Homeodomain-like"/>
    <property type="match status" value="1"/>
</dbReference>
<protein>
    <submittedName>
        <fullName evidence="4">TetR family transcriptional regulator</fullName>
    </submittedName>
</protein>
<dbReference type="InterPro" id="IPR054422">
    <property type="entry name" value="TetR-like_HI_0893_C"/>
</dbReference>
<dbReference type="EMBL" id="AP024485">
    <property type="protein sequence ID" value="BCS88302.1"/>
    <property type="molecule type" value="Genomic_DNA"/>
</dbReference>
<keyword evidence="1 2" id="KW-0238">DNA-binding</keyword>